<organism evidence="3 4">
    <name type="scientific">Effrenium voratum</name>
    <dbReference type="NCBI Taxonomy" id="2562239"/>
    <lineage>
        <taxon>Eukaryota</taxon>
        <taxon>Sar</taxon>
        <taxon>Alveolata</taxon>
        <taxon>Dinophyceae</taxon>
        <taxon>Suessiales</taxon>
        <taxon>Symbiodiniaceae</taxon>
        <taxon>Effrenium</taxon>
    </lineage>
</organism>
<feature type="transmembrane region" description="Helical" evidence="2">
    <location>
        <begin position="280"/>
        <end position="297"/>
    </location>
</feature>
<reference evidence="3" key="1">
    <citation type="submission" date="2023-08" db="EMBL/GenBank/DDBJ databases">
        <authorList>
            <person name="Chen Y."/>
            <person name="Shah S."/>
            <person name="Dougan E. K."/>
            <person name="Thang M."/>
            <person name="Chan C."/>
        </authorList>
    </citation>
    <scope>NUCLEOTIDE SEQUENCE</scope>
</reference>
<feature type="region of interest" description="Disordered" evidence="1">
    <location>
        <begin position="1"/>
        <end position="22"/>
    </location>
</feature>
<sequence>MRGIESMQSYSGMKPLDTDDIDTSSELSATERLLHVDLQLNTHSAGLLAVAQATDAGYIEEFGRAQALGRLANGLILFTLGSAFQAVLVALLILFSEERMQDPYEKAGTARMTQELQDAMNTNTPLHESDPTLAMCKQDHSVPFSQSLVIFIWICRLGPSITTALWTLLAIIQVSSNHSTNIGHDKEKAQIKSLPCTTKFLTLLFIQVPVVILHVVLLWAGMKFLMYCDALGKLVVKAMSVAYVETIPSIVFVGLSSAVFRAEVGKSQLSLRMRHTDDSWFGGMLKILISVALSLWYCRIYHASLQNFRLACFQYKYQFVFPVCDCGLDFFGFHLAN</sequence>
<comment type="caution">
    <text evidence="3">The sequence shown here is derived from an EMBL/GenBank/DDBJ whole genome shotgun (WGS) entry which is preliminary data.</text>
</comment>
<dbReference type="Proteomes" id="UP001178507">
    <property type="component" value="Unassembled WGS sequence"/>
</dbReference>
<proteinExistence type="predicted"/>
<keyword evidence="4" id="KW-1185">Reference proteome</keyword>
<name>A0AA36I3D4_9DINO</name>
<dbReference type="AlphaFoldDB" id="A0AA36I3D4"/>
<accession>A0AA36I3D4</accession>
<evidence type="ECO:0000256" key="2">
    <source>
        <dbReference type="SAM" id="Phobius"/>
    </source>
</evidence>
<feature type="transmembrane region" description="Helical" evidence="2">
    <location>
        <begin position="150"/>
        <end position="172"/>
    </location>
</feature>
<feature type="transmembrane region" description="Helical" evidence="2">
    <location>
        <begin position="200"/>
        <end position="220"/>
    </location>
</feature>
<feature type="transmembrane region" description="Helical" evidence="2">
    <location>
        <begin position="240"/>
        <end position="260"/>
    </location>
</feature>
<keyword evidence="2" id="KW-0472">Membrane</keyword>
<gene>
    <name evidence="3" type="ORF">EVOR1521_LOCUS8289</name>
</gene>
<evidence type="ECO:0000313" key="3">
    <source>
        <dbReference type="EMBL" id="CAJ1380319.1"/>
    </source>
</evidence>
<evidence type="ECO:0000313" key="4">
    <source>
        <dbReference type="Proteomes" id="UP001178507"/>
    </source>
</evidence>
<protein>
    <submittedName>
        <fullName evidence="3">Uncharacterized protein</fullName>
    </submittedName>
</protein>
<keyword evidence="2" id="KW-1133">Transmembrane helix</keyword>
<feature type="transmembrane region" description="Helical" evidence="2">
    <location>
        <begin position="74"/>
        <end position="95"/>
    </location>
</feature>
<evidence type="ECO:0000256" key="1">
    <source>
        <dbReference type="SAM" id="MobiDB-lite"/>
    </source>
</evidence>
<keyword evidence="2" id="KW-0812">Transmembrane</keyword>
<feature type="compositionally biased region" description="Polar residues" evidence="1">
    <location>
        <begin position="1"/>
        <end position="11"/>
    </location>
</feature>
<dbReference type="EMBL" id="CAUJNA010000702">
    <property type="protein sequence ID" value="CAJ1380319.1"/>
    <property type="molecule type" value="Genomic_DNA"/>
</dbReference>